<proteinExistence type="predicted"/>
<gene>
    <name evidence="1" type="ORF">B3C1_18452</name>
</gene>
<comment type="caution">
    <text evidence="1">The sequence shown here is derived from an EMBL/GenBank/DDBJ whole genome shotgun (WGS) entry which is preliminary data.</text>
</comment>
<sequence>MSRESELRDEFPILAYLLECWYYQGIWTEFKNDEEIWEKAFESAESHGLLAAFNESSTMLGRSETEIHEFIQLFSEANLNADVSYSKEWLYKLYHWLKSRCSGKVL</sequence>
<evidence type="ECO:0008006" key="3">
    <source>
        <dbReference type="Google" id="ProtNLM"/>
    </source>
</evidence>
<protein>
    <recommendedName>
        <fullName evidence="3">CdiI immunity protein domain-containing protein</fullName>
    </recommendedName>
</protein>
<keyword evidence="2" id="KW-1185">Reference proteome</keyword>
<evidence type="ECO:0000313" key="1">
    <source>
        <dbReference type="EMBL" id="EKE67521.1"/>
    </source>
</evidence>
<dbReference type="EMBL" id="AMRI01000040">
    <property type="protein sequence ID" value="EKE67521.1"/>
    <property type="molecule type" value="Genomic_DNA"/>
</dbReference>
<name>K2IC71_9GAMM</name>
<reference evidence="1 2" key="1">
    <citation type="journal article" date="2012" name="J. Bacteriol.">
        <title>Genome Sequence of Gallaecimonas xiamenensis Type Strain 3-C-1.</title>
        <authorList>
            <person name="Lai Q."/>
            <person name="Wang L."/>
            <person name="Wang W."/>
            <person name="Shao Z."/>
        </authorList>
    </citation>
    <scope>NUCLEOTIDE SEQUENCE [LARGE SCALE GENOMIC DNA]</scope>
    <source>
        <strain evidence="1 2">3-C-1</strain>
    </source>
</reference>
<dbReference type="AlphaFoldDB" id="K2IC71"/>
<organism evidence="1 2">
    <name type="scientific">Gallaecimonas xiamenensis 3-C-1</name>
    <dbReference type="NCBI Taxonomy" id="745411"/>
    <lineage>
        <taxon>Bacteria</taxon>
        <taxon>Pseudomonadati</taxon>
        <taxon>Pseudomonadota</taxon>
        <taxon>Gammaproteobacteria</taxon>
        <taxon>Enterobacterales</taxon>
        <taxon>Gallaecimonadaceae</taxon>
        <taxon>Gallaecimonas</taxon>
    </lineage>
</organism>
<evidence type="ECO:0000313" key="2">
    <source>
        <dbReference type="Proteomes" id="UP000006755"/>
    </source>
</evidence>
<accession>K2IC71</accession>
<dbReference type="Proteomes" id="UP000006755">
    <property type="component" value="Unassembled WGS sequence"/>
</dbReference>